<comment type="similarity">
    <text evidence="2">Belongs to the peptidase U48 family.</text>
</comment>
<evidence type="ECO:0000256" key="5">
    <source>
        <dbReference type="ARBA" id="ARBA00022801"/>
    </source>
</evidence>
<keyword evidence="6" id="KW-0256">Endoplasmic reticulum</keyword>
<reference evidence="13" key="1">
    <citation type="submission" date="2019-06" db="EMBL/GenBank/DDBJ databases">
        <authorList>
            <person name="Zheng W."/>
        </authorList>
    </citation>
    <scope>NUCLEOTIDE SEQUENCE</scope>
    <source>
        <strain evidence="13">QDHG01</strain>
    </source>
</reference>
<evidence type="ECO:0000256" key="3">
    <source>
        <dbReference type="ARBA" id="ARBA00022670"/>
    </source>
</evidence>
<proteinExistence type="inferred from homology"/>
<dbReference type="PANTHER" id="PTHR13046:SF0">
    <property type="entry name" value="CAAX PRENYL PROTEASE 2"/>
    <property type="match status" value="1"/>
</dbReference>
<keyword evidence="5" id="KW-0378">Hydrolase</keyword>
<dbReference type="Pfam" id="PF02517">
    <property type="entry name" value="Rce1-like"/>
    <property type="match status" value="1"/>
</dbReference>
<feature type="transmembrane region" description="Helical" evidence="11">
    <location>
        <begin position="133"/>
        <end position="151"/>
    </location>
</feature>
<comment type="caution">
    <text evidence="13">The sequence shown here is derived from an EMBL/GenBank/DDBJ whole genome shotgun (WGS) entry which is preliminary data.</text>
</comment>
<keyword evidence="8 11" id="KW-0472">Membrane</keyword>
<evidence type="ECO:0000256" key="7">
    <source>
        <dbReference type="ARBA" id="ARBA00022989"/>
    </source>
</evidence>
<dbReference type="AlphaFoldDB" id="A0A8J8T912"/>
<keyword evidence="4 11" id="KW-0812">Transmembrane</keyword>
<evidence type="ECO:0000256" key="8">
    <source>
        <dbReference type="ARBA" id="ARBA00023136"/>
    </source>
</evidence>
<keyword evidence="14" id="KW-1185">Reference proteome</keyword>
<sequence>MRETDYYEFSLLNFKNLFLAPFFEEFIYRVVIINIFLEADVMSVNKCVLICPLFFAIAHIHQLWRDRNLPKELFKRKAIGKLFQLCFTQVFGIYAGYVYAYTGEFWAIVALHAQCNFFGFPQIQNCFDENFTLARRLIIGYIYLIGIVLYYNSFSFFMNPTVFQPWFLSLANQGQSDILIPPLSGATDL</sequence>
<evidence type="ECO:0000256" key="11">
    <source>
        <dbReference type="SAM" id="Phobius"/>
    </source>
</evidence>
<organism evidence="13 14">
    <name type="scientific">Halteria grandinella</name>
    <dbReference type="NCBI Taxonomy" id="5974"/>
    <lineage>
        <taxon>Eukaryota</taxon>
        <taxon>Sar</taxon>
        <taxon>Alveolata</taxon>
        <taxon>Ciliophora</taxon>
        <taxon>Intramacronucleata</taxon>
        <taxon>Spirotrichea</taxon>
        <taxon>Stichotrichia</taxon>
        <taxon>Sporadotrichida</taxon>
        <taxon>Halteriidae</taxon>
        <taxon>Halteria</taxon>
    </lineage>
</organism>
<dbReference type="EMBL" id="RRYP01000854">
    <property type="protein sequence ID" value="TNV86749.1"/>
    <property type="molecule type" value="Genomic_DNA"/>
</dbReference>
<evidence type="ECO:0000313" key="14">
    <source>
        <dbReference type="Proteomes" id="UP000785679"/>
    </source>
</evidence>
<dbReference type="InterPro" id="IPR039731">
    <property type="entry name" value="Rce1"/>
</dbReference>
<evidence type="ECO:0000256" key="2">
    <source>
        <dbReference type="ARBA" id="ARBA00006897"/>
    </source>
</evidence>
<evidence type="ECO:0000259" key="12">
    <source>
        <dbReference type="Pfam" id="PF02517"/>
    </source>
</evidence>
<keyword evidence="3" id="KW-0645">Protease</keyword>
<keyword evidence="7 11" id="KW-1133">Transmembrane helix</keyword>
<dbReference type="EC" id="3.4.26.1" evidence="10"/>
<name>A0A8J8T912_HALGN</name>
<dbReference type="InterPro" id="IPR003675">
    <property type="entry name" value="Rce1/LyrA-like_dom"/>
</dbReference>
<dbReference type="GO" id="GO:0071586">
    <property type="term" value="P:CAAX-box protein processing"/>
    <property type="evidence" value="ECO:0007669"/>
    <property type="project" value="InterPro"/>
</dbReference>
<protein>
    <recommendedName>
        <fullName evidence="10">intramembrane prenyl-peptidase Rce1</fullName>
        <ecNumber evidence="10">3.4.26.1</ecNumber>
    </recommendedName>
</protein>
<dbReference type="GO" id="GO:0005789">
    <property type="term" value="C:endoplasmic reticulum membrane"/>
    <property type="evidence" value="ECO:0007669"/>
    <property type="project" value="UniProtKB-SubCell"/>
</dbReference>
<dbReference type="Proteomes" id="UP000785679">
    <property type="component" value="Unassembled WGS sequence"/>
</dbReference>
<evidence type="ECO:0000256" key="9">
    <source>
        <dbReference type="ARBA" id="ARBA00047280"/>
    </source>
</evidence>
<accession>A0A8J8T912</accession>
<comment type="subcellular location">
    <subcellularLocation>
        <location evidence="1">Endoplasmic reticulum membrane</location>
        <topology evidence="1">Multi-pass membrane protein</topology>
    </subcellularLocation>
</comment>
<evidence type="ECO:0000256" key="1">
    <source>
        <dbReference type="ARBA" id="ARBA00004477"/>
    </source>
</evidence>
<feature type="domain" description="CAAX prenyl protease 2/Lysostaphin resistance protein A-like" evidence="12">
    <location>
        <begin position="16"/>
        <end position="118"/>
    </location>
</feature>
<gene>
    <name evidence="13" type="ORF">FGO68_gene4131</name>
</gene>
<evidence type="ECO:0000313" key="13">
    <source>
        <dbReference type="EMBL" id="TNV86749.1"/>
    </source>
</evidence>
<dbReference type="OrthoDB" id="309499at2759"/>
<evidence type="ECO:0000256" key="6">
    <source>
        <dbReference type="ARBA" id="ARBA00022824"/>
    </source>
</evidence>
<dbReference type="PANTHER" id="PTHR13046">
    <property type="entry name" value="PROTEASE U48 CAAX PRENYL PROTEASE RCE1"/>
    <property type="match status" value="1"/>
</dbReference>
<evidence type="ECO:0000256" key="10">
    <source>
        <dbReference type="ARBA" id="ARBA00049729"/>
    </source>
</evidence>
<evidence type="ECO:0000256" key="4">
    <source>
        <dbReference type="ARBA" id="ARBA00022692"/>
    </source>
</evidence>
<dbReference type="GO" id="GO:0004222">
    <property type="term" value="F:metalloendopeptidase activity"/>
    <property type="evidence" value="ECO:0007669"/>
    <property type="project" value="InterPro"/>
</dbReference>
<comment type="catalytic activity">
    <reaction evidence="9">
        <text>Hydrolyzes the peptide bond -P2-(S-farnesyl or geranylgeranyl)C-P1'-P2'-P3'-COOH where P1' and P2' are amino acids with aliphatic sidechains and P3' is any C-terminal residue.</text>
        <dbReference type="EC" id="3.4.26.1"/>
    </reaction>
</comment>